<evidence type="ECO:0000256" key="2">
    <source>
        <dbReference type="ARBA" id="ARBA00022679"/>
    </source>
</evidence>
<accession>A0ABW3W5C3</accession>
<dbReference type="InterPro" id="IPR011009">
    <property type="entry name" value="Kinase-like_dom_sf"/>
</dbReference>
<dbReference type="InterPro" id="IPR004147">
    <property type="entry name" value="ABC1_dom"/>
</dbReference>
<evidence type="ECO:0000256" key="1">
    <source>
        <dbReference type="ARBA" id="ARBA00009670"/>
    </source>
</evidence>
<keyword evidence="2" id="KW-0808">Transferase</keyword>
<dbReference type="PANTHER" id="PTHR43851:SF3">
    <property type="entry name" value="COENZYME Q8"/>
    <property type="match status" value="1"/>
</dbReference>
<dbReference type="CDD" id="cd13970">
    <property type="entry name" value="ABC1_ADCK3"/>
    <property type="match status" value="1"/>
</dbReference>
<gene>
    <name evidence="6" type="ORF">ACFQ3F_18045</name>
</gene>
<dbReference type="Pfam" id="PF03109">
    <property type="entry name" value="ABC1"/>
    <property type="match status" value="1"/>
</dbReference>
<protein>
    <submittedName>
        <fullName evidence="6">ABC1 kinase family protein</fullName>
    </submittedName>
</protein>
<keyword evidence="6" id="KW-0418">Kinase</keyword>
<dbReference type="GO" id="GO:0016301">
    <property type="term" value="F:kinase activity"/>
    <property type="evidence" value="ECO:0007669"/>
    <property type="project" value="UniProtKB-KW"/>
</dbReference>
<feature type="domain" description="ABC1 atypical kinase-like" evidence="5">
    <location>
        <begin position="93"/>
        <end position="315"/>
    </location>
</feature>
<evidence type="ECO:0000313" key="6">
    <source>
        <dbReference type="EMBL" id="MFD1249705.1"/>
    </source>
</evidence>
<dbReference type="Proteomes" id="UP001597229">
    <property type="component" value="Unassembled WGS sequence"/>
</dbReference>
<dbReference type="PANTHER" id="PTHR43851">
    <property type="match status" value="1"/>
</dbReference>
<evidence type="ECO:0000259" key="5">
    <source>
        <dbReference type="Pfam" id="PF03109"/>
    </source>
</evidence>
<organism evidence="6 7">
    <name type="scientific">Nocardioides ginsengisoli</name>
    <dbReference type="NCBI Taxonomy" id="363868"/>
    <lineage>
        <taxon>Bacteria</taxon>
        <taxon>Bacillati</taxon>
        <taxon>Actinomycetota</taxon>
        <taxon>Actinomycetes</taxon>
        <taxon>Propionibacteriales</taxon>
        <taxon>Nocardioidaceae</taxon>
        <taxon>Nocardioides</taxon>
    </lineage>
</organism>
<name>A0ABW3W5C3_9ACTN</name>
<sequence length="447" mass="49076">MADLPRKAAARTARLAALPLGYAGRTAVGFGRRLGGAPAETVMSEIQQRTAEQLFRTLGELKGGAMKFGQALSVLESALPEEMAAPYRAQLTRLQDSAPPMPTQTVRDILAADLGADWRERLVWLDGAPTAAASIGQVHEGEWYDGRRVAVKVQYPNAGDALLSDLRTLARAARAIGPLIPGVDMKPLVEEVQARAREELDYDLEADAQREFAQAFRDDPHIVVPDVVAVGPRVLVTEWLDSAGSLASIIADGTPEERDHYGEIFTRFLFSGPARTGLLHADPHPGNFRVIPHDDGTPGRIGVLDYGAVARLPQRGLPEPMGRLITLCAAGDGDALIAGLRDEGFLKDRIQIDPQLLMDYLSPFVDPTLVERFRFSREWMREQFQRINNPRDPAYTVSIKLNLPPSYVLIHRTWLGGVGVLSQLEAEAPFRAIMQEFLPGFTPDERP</sequence>
<evidence type="ECO:0000256" key="4">
    <source>
        <dbReference type="ARBA" id="ARBA00022840"/>
    </source>
</evidence>
<dbReference type="SUPFAM" id="SSF56112">
    <property type="entry name" value="Protein kinase-like (PK-like)"/>
    <property type="match status" value="1"/>
</dbReference>
<comment type="caution">
    <text evidence="6">The sequence shown here is derived from an EMBL/GenBank/DDBJ whole genome shotgun (WGS) entry which is preliminary data.</text>
</comment>
<keyword evidence="3" id="KW-0547">Nucleotide-binding</keyword>
<comment type="similarity">
    <text evidence="1">Belongs to the protein kinase superfamily. ADCK protein kinase family.</text>
</comment>
<dbReference type="RefSeq" id="WP_367918703.1">
    <property type="nucleotide sequence ID" value="NZ_BAABAC010000014.1"/>
</dbReference>
<proteinExistence type="inferred from homology"/>
<keyword evidence="4" id="KW-0067">ATP-binding</keyword>
<evidence type="ECO:0000313" key="7">
    <source>
        <dbReference type="Proteomes" id="UP001597229"/>
    </source>
</evidence>
<dbReference type="InterPro" id="IPR034646">
    <property type="entry name" value="ADCK3_dom"/>
</dbReference>
<dbReference type="EMBL" id="JBHTLX010000022">
    <property type="protein sequence ID" value="MFD1249705.1"/>
    <property type="molecule type" value="Genomic_DNA"/>
</dbReference>
<reference evidence="7" key="1">
    <citation type="journal article" date="2019" name="Int. J. Syst. Evol. Microbiol.">
        <title>The Global Catalogue of Microorganisms (GCM) 10K type strain sequencing project: providing services to taxonomists for standard genome sequencing and annotation.</title>
        <authorList>
            <consortium name="The Broad Institute Genomics Platform"/>
            <consortium name="The Broad Institute Genome Sequencing Center for Infectious Disease"/>
            <person name="Wu L."/>
            <person name="Ma J."/>
        </authorList>
    </citation>
    <scope>NUCLEOTIDE SEQUENCE [LARGE SCALE GENOMIC DNA]</scope>
    <source>
        <strain evidence="7">CCUG 52478</strain>
    </source>
</reference>
<dbReference type="InterPro" id="IPR051409">
    <property type="entry name" value="Atypical_kinase_ADCK"/>
</dbReference>
<evidence type="ECO:0000256" key="3">
    <source>
        <dbReference type="ARBA" id="ARBA00022741"/>
    </source>
</evidence>
<keyword evidence="7" id="KW-1185">Reference proteome</keyword>